<feature type="domain" description="DprA winged helix" evidence="3">
    <location>
        <begin position="343"/>
        <end position="400"/>
    </location>
</feature>
<accession>A0ABR9DR39</accession>
<dbReference type="SUPFAM" id="SSF102405">
    <property type="entry name" value="MCP/YpsA-like"/>
    <property type="match status" value="1"/>
</dbReference>
<protein>
    <submittedName>
        <fullName evidence="4">DNA-protecting protein DprA</fullName>
    </submittedName>
</protein>
<dbReference type="InterPro" id="IPR036388">
    <property type="entry name" value="WH-like_DNA-bd_sf"/>
</dbReference>
<sequence length="413" mass="42382">MAPSDPSSGSDETGARRADVRRAAAAWSGLAEPGDRTAGALLLAVGPVAALAWLRAAHDHGDRARAVARLRERIDDPVEELTPRRLLTALDRWGPRLGRVDPDRDARALRELGGRVLVRGDEGWPQGLDDLGPAAPACLWVRGDPRALLGPPAVALVGARAATSYGTAVAADLACGLADRGHAVVSGGAYGIDAAAHRGALAGDGPTVAVMAGGADRLYPAGNTDLLERMLARGGAVVAEVPVGATPTRSRFLRRNRLIAALTAATVVVEAAWRSGSLSTATHAAGLLRPVGAVPGPVTSMASTGCHRLLREHEAVCVTSVADVLELLPGGAPSGGAEETHHDPRDALRDVAREVLDGFDARRPMTLDELVPAVGLAASDVLAALGELELAGLAVRAAGGWELTAAARRPAAR</sequence>
<dbReference type="InterPro" id="IPR003488">
    <property type="entry name" value="DprA"/>
</dbReference>
<dbReference type="PANTHER" id="PTHR43022:SF1">
    <property type="entry name" value="PROTEIN SMF"/>
    <property type="match status" value="1"/>
</dbReference>
<keyword evidence="5" id="KW-1185">Reference proteome</keyword>
<dbReference type="PANTHER" id="PTHR43022">
    <property type="entry name" value="PROTEIN SMF"/>
    <property type="match status" value="1"/>
</dbReference>
<evidence type="ECO:0000256" key="1">
    <source>
        <dbReference type="ARBA" id="ARBA00006525"/>
    </source>
</evidence>
<dbReference type="Gene3D" id="3.40.50.450">
    <property type="match status" value="1"/>
</dbReference>
<evidence type="ECO:0000313" key="4">
    <source>
        <dbReference type="EMBL" id="MBD9699618.1"/>
    </source>
</evidence>
<dbReference type="InterPro" id="IPR041614">
    <property type="entry name" value="DprA_WH"/>
</dbReference>
<evidence type="ECO:0000259" key="3">
    <source>
        <dbReference type="Pfam" id="PF17782"/>
    </source>
</evidence>
<comment type="caution">
    <text evidence="4">The sequence shown here is derived from an EMBL/GenBank/DDBJ whole genome shotgun (WGS) entry which is preliminary data.</text>
</comment>
<evidence type="ECO:0000313" key="5">
    <source>
        <dbReference type="Proteomes" id="UP000642107"/>
    </source>
</evidence>
<name>A0ABR9DR39_9MICO</name>
<dbReference type="Pfam" id="PF02481">
    <property type="entry name" value="DNA_processg_A"/>
    <property type="match status" value="1"/>
</dbReference>
<proteinExistence type="inferred from homology"/>
<evidence type="ECO:0000259" key="2">
    <source>
        <dbReference type="Pfam" id="PF02481"/>
    </source>
</evidence>
<dbReference type="Pfam" id="PF17782">
    <property type="entry name" value="WHD_DprA"/>
    <property type="match status" value="1"/>
</dbReference>
<dbReference type="Gene3D" id="1.10.10.10">
    <property type="entry name" value="Winged helix-like DNA-binding domain superfamily/Winged helix DNA-binding domain"/>
    <property type="match status" value="1"/>
</dbReference>
<reference evidence="4 5" key="1">
    <citation type="submission" date="2020-09" db="EMBL/GenBank/DDBJ databases">
        <title>Flavimobilis rhizosphaerae sp. nov., isolated from rhizosphere soil of Spartina alterniflora.</title>
        <authorList>
            <person name="Hanqin C."/>
        </authorList>
    </citation>
    <scope>NUCLEOTIDE SEQUENCE [LARGE SCALE GENOMIC DNA]</scope>
    <source>
        <strain evidence="4 5">GY 10621</strain>
    </source>
</reference>
<dbReference type="EMBL" id="JACZDF010000004">
    <property type="protein sequence ID" value="MBD9699618.1"/>
    <property type="molecule type" value="Genomic_DNA"/>
</dbReference>
<organism evidence="4 5">
    <name type="scientific">Flavimobilis rhizosphaerae</name>
    <dbReference type="NCBI Taxonomy" id="2775421"/>
    <lineage>
        <taxon>Bacteria</taxon>
        <taxon>Bacillati</taxon>
        <taxon>Actinomycetota</taxon>
        <taxon>Actinomycetes</taxon>
        <taxon>Micrococcales</taxon>
        <taxon>Jonesiaceae</taxon>
        <taxon>Flavimobilis</taxon>
    </lineage>
</organism>
<feature type="domain" description="Smf/DprA SLOG" evidence="2">
    <location>
        <begin position="116"/>
        <end position="328"/>
    </location>
</feature>
<dbReference type="InterPro" id="IPR057666">
    <property type="entry name" value="DrpA_SLOG"/>
</dbReference>
<comment type="similarity">
    <text evidence="1">Belongs to the DprA/Smf family.</text>
</comment>
<gene>
    <name evidence="4" type="primary">dprA</name>
    <name evidence="4" type="ORF">IGS67_08975</name>
</gene>
<dbReference type="Proteomes" id="UP000642107">
    <property type="component" value="Unassembled WGS sequence"/>
</dbReference>
<dbReference type="NCBIfam" id="TIGR00732">
    <property type="entry name" value="dprA"/>
    <property type="match status" value="1"/>
</dbReference>